<proteinExistence type="predicted"/>
<dbReference type="Proteomes" id="UP000019226">
    <property type="component" value="Chromosome"/>
</dbReference>
<keyword evidence="3" id="KW-1185">Reference proteome</keyword>
<dbReference type="InterPro" id="IPR014757">
    <property type="entry name" value="Tscrpt_reg_IclR_C"/>
</dbReference>
<dbReference type="Pfam" id="PF01614">
    <property type="entry name" value="IclR_C"/>
    <property type="match status" value="1"/>
</dbReference>
<name>A0ABM5PNU5_9CORY</name>
<evidence type="ECO:0000259" key="1">
    <source>
        <dbReference type="PROSITE" id="PS51078"/>
    </source>
</evidence>
<gene>
    <name evidence="2" type="ORF">CCASEI_05050</name>
</gene>
<organism evidence="2 3">
    <name type="scientific">Corynebacterium casei LMG S-19264</name>
    <dbReference type="NCBI Taxonomy" id="1285583"/>
    <lineage>
        <taxon>Bacteria</taxon>
        <taxon>Bacillati</taxon>
        <taxon>Actinomycetota</taxon>
        <taxon>Actinomycetes</taxon>
        <taxon>Mycobacteriales</taxon>
        <taxon>Corynebacteriaceae</taxon>
        <taxon>Corynebacterium</taxon>
    </lineage>
</organism>
<evidence type="ECO:0000313" key="3">
    <source>
        <dbReference type="Proteomes" id="UP000019226"/>
    </source>
</evidence>
<sequence length="171" mass="18694">MRYFIDNRTRKESVRTSITSLTSSVFVPSGDHRILISRVEAPNALGYEFPIGQLLSLTLGGGKVLLAHKSPEDQERIIEESASTTLADFKTQTPETLRTDIKQILKTGIFVSSSERSQGTVSLTAPIRNGDDKVIASINITGHDGLTNAEAILEFQSTALQAARRVSTQMF</sequence>
<dbReference type="RefSeq" id="WP_025387335.1">
    <property type="nucleotide sequence ID" value="NZ_CP004350.1"/>
</dbReference>
<protein>
    <submittedName>
        <fullName evidence="2">Bacterial transcriptional regulator family protein</fullName>
    </submittedName>
</protein>
<accession>A0ABM5PNU5</accession>
<dbReference type="InterPro" id="IPR050707">
    <property type="entry name" value="HTH_MetabolicPath_Reg"/>
</dbReference>
<dbReference type="PANTHER" id="PTHR30136">
    <property type="entry name" value="HELIX-TURN-HELIX TRANSCRIPTIONAL REGULATOR, ICLR FAMILY"/>
    <property type="match status" value="1"/>
</dbReference>
<dbReference type="GeneID" id="82877163"/>
<evidence type="ECO:0000313" key="2">
    <source>
        <dbReference type="EMBL" id="AHI19586.1"/>
    </source>
</evidence>
<dbReference type="InterPro" id="IPR029016">
    <property type="entry name" value="GAF-like_dom_sf"/>
</dbReference>
<dbReference type="EMBL" id="CP004350">
    <property type="protein sequence ID" value="AHI19586.1"/>
    <property type="molecule type" value="Genomic_DNA"/>
</dbReference>
<dbReference type="PROSITE" id="PS51078">
    <property type="entry name" value="ICLR_ED"/>
    <property type="match status" value="1"/>
</dbReference>
<feature type="domain" description="IclR-ED" evidence="1">
    <location>
        <begin position="1"/>
        <end position="171"/>
    </location>
</feature>
<dbReference type="Gene3D" id="3.30.450.40">
    <property type="match status" value="1"/>
</dbReference>
<dbReference type="SUPFAM" id="SSF55781">
    <property type="entry name" value="GAF domain-like"/>
    <property type="match status" value="1"/>
</dbReference>
<reference evidence="3" key="1">
    <citation type="submission" date="2013-02" db="EMBL/GenBank/DDBJ databases">
        <title>The complete genome sequence of Corynebacterium casei LMG S-19264 (=DSM 44701).</title>
        <authorList>
            <person name="Ruckert C."/>
            <person name="Albersmeier A."/>
            <person name="Kalinowski J."/>
        </authorList>
    </citation>
    <scope>NUCLEOTIDE SEQUENCE [LARGE SCALE GENOMIC DNA]</scope>
    <source>
        <strain evidence="3">LMG S-19264</strain>
    </source>
</reference>
<dbReference type="PANTHER" id="PTHR30136:SF35">
    <property type="entry name" value="HTH-TYPE TRANSCRIPTIONAL REGULATOR RV1719"/>
    <property type="match status" value="1"/>
</dbReference>